<accession>J3LUK8</accession>
<sequence>MVIYCKRCDREFVREAGEFGVTCRYCHLSVRPPWGRSKAPSPTKAPSPPPPPPPKPQLFPCPGQCPRCGAQFASMVGTGKWHLRCKACSKFTMVDVQGPDTATCSR</sequence>
<dbReference type="AlphaFoldDB" id="J3LUK8"/>
<evidence type="ECO:0000256" key="1">
    <source>
        <dbReference type="SAM" id="MobiDB-lite"/>
    </source>
</evidence>
<dbReference type="OMA" id="RRKPEMF"/>
<protein>
    <submittedName>
        <fullName evidence="2">Uncharacterized protein</fullName>
    </submittedName>
</protein>
<keyword evidence="3" id="KW-1185">Reference proteome</keyword>
<reference evidence="2" key="2">
    <citation type="submission" date="2013-04" db="UniProtKB">
        <authorList>
            <consortium name="EnsemblPlants"/>
        </authorList>
    </citation>
    <scope>IDENTIFICATION</scope>
</reference>
<organism evidence="2">
    <name type="scientific">Oryza brachyantha</name>
    <name type="common">malo sina</name>
    <dbReference type="NCBI Taxonomy" id="4533"/>
    <lineage>
        <taxon>Eukaryota</taxon>
        <taxon>Viridiplantae</taxon>
        <taxon>Streptophyta</taxon>
        <taxon>Embryophyta</taxon>
        <taxon>Tracheophyta</taxon>
        <taxon>Spermatophyta</taxon>
        <taxon>Magnoliopsida</taxon>
        <taxon>Liliopsida</taxon>
        <taxon>Poales</taxon>
        <taxon>Poaceae</taxon>
        <taxon>BOP clade</taxon>
        <taxon>Oryzoideae</taxon>
        <taxon>Oryzeae</taxon>
        <taxon>Oryzinae</taxon>
        <taxon>Oryza</taxon>
    </lineage>
</organism>
<dbReference type="Gramene" id="OB03G47340.1">
    <property type="protein sequence ID" value="OB03G47340.1"/>
    <property type="gene ID" value="OB03G47340"/>
</dbReference>
<reference evidence="2" key="1">
    <citation type="journal article" date="2013" name="Nat. Commun.">
        <title>Whole-genome sequencing of Oryza brachyantha reveals mechanisms underlying Oryza genome evolution.</title>
        <authorList>
            <person name="Chen J."/>
            <person name="Huang Q."/>
            <person name="Gao D."/>
            <person name="Wang J."/>
            <person name="Lang Y."/>
            <person name="Liu T."/>
            <person name="Li B."/>
            <person name="Bai Z."/>
            <person name="Luis Goicoechea J."/>
            <person name="Liang C."/>
            <person name="Chen C."/>
            <person name="Zhang W."/>
            <person name="Sun S."/>
            <person name="Liao Y."/>
            <person name="Zhang X."/>
            <person name="Yang L."/>
            <person name="Song C."/>
            <person name="Wang M."/>
            <person name="Shi J."/>
            <person name="Liu G."/>
            <person name="Liu J."/>
            <person name="Zhou H."/>
            <person name="Zhou W."/>
            <person name="Yu Q."/>
            <person name="An N."/>
            <person name="Chen Y."/>
            <person name="Cai Q."/>
            <person name="Wang B."/>
            <person name="Liu B."/>
            <person name="Min J."/>
            <person name="Huang Y."/>
            <person name="Wu H."/>
            <person name="Li Z."/>
            <person name="Zhang Y."/>
            <person name="Yin Y."/>
            <person name="Song W."/>
            <person name="Jiang J."/>
            <person name="Jackson S.A."/>
            <person name="Wing R.A."/>
            <person name="Wang J."/>
            <person name="Chen M."/>
        </authorList>
    </citation>
    <scope>NUCLEOTIDE SEQUENCE [LARGE SCALE GENOMIC DNA]</scope>
    <source>
        <strain evidence="2">cv. IRGC 101232</strain>
    </source>
</reference>
<proteinExistence type="predicted"/>
<evidence type="ECO:0000313" key="2">
    <source>
        <dbReference type="EnsemblPlants" id="OB03G47340.1"/>
    </source>
</evidence>
<evidence type="ECO:0000313" key="3">
    <source>
        <dbReference type="Proteomes" id="UP000006038"/>
    </source>
</evidence>
<feature type="compositionally biased region" description="Pro residues" evidence="1">
    <location>
        <begin position="43"/>
        <end position="57"/>
    </location>
</feature>
<name>J3LUK8_ORYBR</name>
<dbReference type="EnsemblPlants" id="OB03G47340.1">
    <property type="protein sequence ID" value="OB03G47340.1"/>
    <property type="gene ID" value="OB03G47340"/>
</dbReference>
<dbReference type="HOGENOM" id="CLU_2227294_0_0_1"/>
<feature type="region of interest" description="Disordered" evidence="1">
    <location>
        <begin position="31"/>
        <end position="57"/>
    </location>
</feature>
<dbReference type="Proteomes" id="UP000006038">
    <property type="component" value="Chromosome 3"/>
</dbReference>